<evidence type="ECO:0000313" key="1">
    <source>
        <dbReference type="EMBL" id="MBD0381059.1"/>
    </source>
</evidence>
<dbReference type="EMBL" id="JACVVD010000004">
    <property type="protein sequence ID" value="MBD0381059.1"/>
    <property type="molecule type" value="Genomic_DNA"/>
</dbReference>
<dbReference type="RefSeq" id="WP_188174867.1">
    <property type="nucleotide sequence ID" value="NZ_JACVVD010000004.1"/>
</dbReference>
<protein>
    <submittedName>
        <fullName evidence="1">Uncharacterized protein</fullName>
    </submittedName>
</protein>
<keyword evidence="2" id="KW-1185">Reference proteome</keyword>
<name>A0A926KRV6_9BACL</name>
<dbReference type="Proteomes" id="UP000650466">
    <property type="component" value="Unassembled WGS sequence"/>
</dbReference>
<organism evidence="1 2">
    <name type="scientific">Paenibacillus sedimenti</name>
    <dbReference type="NCBI Taxonomy" id="2770274"/>
    <lineage>
        <taxon>Bacteria</taxon>
        <taxon>Bacillati</taxon>
        <taxon>Bacillota</taxon>
        <taxon>Bacilli</taxon>
        <taxon>Bacillales</taxon>
        <taxon>Paenibacillaceae</taxon>
        <taxon>Paenibacillus</taxon>
    </lineage>
</organism>
<comment type="caution">
    <text evidence="1">The sequence shown here is derived from an EMBL/GenBank/DDBJ whole genome shotgun (WGS) entry which is preliminary data.</text>
</comment>
<reference evidence="1" key="1">
    <citation type="submission" date="2020-09" db="EMBL/GenBank/DDBJ databases">
        <title>Draft Genome Sequence of Paenibacillus sp. WST5.</title>
        <authorList>
            <person name="Bao Z."/>
        </authorList>
    </citation>
    <scope>NUCLEOTIDE SEQUENCE</scope>
    <source>
        <strain evidence="1">WST5</strain>
    </source>
</reference>
<sequence length="154" mass="18054">MKELTTNNLLNLESEKNTVDCRNSIEYILNQWNTDTIIIQRDDWEDTPKLRRYVYWAKGITDFDKDEDTHFMGCGGVELENGTCTYSHFSPGSEYEYLDIDYLVCIETNKLFLEFKLSTKSLMVLSKMEDDFTLGCYRSLKSLQVLKPTWIITV</sequence>
<proteinExistence type="predicted"/>
<accession>A0A926KRV6</accession>
<gene>
    <name evidence="1" type="ORF">ICC18_13120</name>
</gene>
<evidence type="ECO:0000313" key="2">
    <source>
        <dbReference type="Proteomes" id="UP000650466"/>
    </source>
</evidence>
<dbReference type="AlphaFoldDB" id="A0A926KRV6"/>